<feature type="domain" description="YbaK/aminoacyl-tRNA synthetase-associated" evidence="5">
    <location>
        <begin position="35"/>
        <end position="147"/>
    </location>
</feature>
<reference evidence="6 7" key="1">
    <citation type="submission" date="2019-11" db="EMBL/GenBank/DDBJ databases">
        <title>Comparative genomics of hydrocarbon-degrading Desulfosarcina strains.</title>
        <authorList>
            <person name="Watanabe M."/>
            <person name="Kojima H."/>
            <person name="Fukui M."/>
        </authorList>
    </citation>
    <scope>NUCLEOTIDE SEQUENCE [LARGE SCALE GENOMIC DNA]</scope>
    <source>
        <strain evidence="6 7">PP31</strain>
    </source>
</reference>
<dbReference type="AlphaFoldDB" id="A0A5K7YYA0"/>
<dbReference type="GO" id="GO:0002161">
    <property type="term" value="F:aminoacyl-tRNA deacylase activity"/>
    <property type="evidence" value="ECO:0007669"/>
    <property type="project" value="InterPro"/>
</dbReference>
<dbReference type="EC" id="4.2.-.-" evidence="4"/>
<evidence type="ECO:0000256" key="1">
    <source>
        <dbReference type="ARBA" id="ARBA00009798"/>
    </source>
</evidence>
<dbReference type="InterPro" id="IPR036754">
    <property type="entry name" value="YbaK/aa-tRNA-synt-asso_dom_sf"/>
</dbReference>
<keyword evidence="7" id="KW-1185">Reference proteome</keyword>
<dbReference type="RefSeq" id="WP_155302506.1">
    <property type="nucleotide sequence ID" value="NZ_AP021875.1"/>
</dbReference>
<dbReference type="Gene3D" id="3.90.960.10">
    <property type="entry name" value="YbaK/aminoacyl-tRNA synthetase-associated domain"/>
    <property type="match status" value="1"/>
</dbReference>
<dbReference type="EMBL" id="AP021875">
    <property type="protein sequence ID" value="BBO73395.1"/>
    <property type="molecule type" value="Genomic_DNA"/>
</dbReference>
<evidence type="ECO:0000313" key="6">
    <source>
        <dbReference type="EMBL" id="BBO73395.1"/>
    </source>
</evidence>
<dbReference type="PANTHER" id="PTHR30411:SF0">
    <property type="entry name" value="CYS-TRNA(PRO)_CYS-TRNA(CYS) DEACYLASE YBAK"/>
    <property type="match status" value="1"/>
</dbReference>
<sequence length="161" mass="17422">MAKSKYPITPAVRFLRSKGIDFKPHTYAYSDRGGANQAAQALKVPANRVVKTLVMETDNRVLFLMLMHGDREVSTRQLARVIGRKKVIPAAPATAERCTGCRVGGISPFATRDRLPVYLEESILVLESVFINGGKRGFLVEIDPAVLTGPLDGVAVKAAAS</sequence>
<protein>
    <recommendedName>
        <fullName evidence="4">Cys-tRNA(Pro)/Cys-tRNA(Cys) deacylase</fullName>
        <ecNumber evidence="4">4.2.-.-</ecNumber>
    </recommendedName>
</protein>
<evidence type="ECO:0000256" key="3">
    <source>
        <dbReference type="ARBA" id="ARBA00023239"/>
    </source>
</evidence>
<evidence type="ECO:0000259" key="5">
    <source>
        <dbReference type="Pfam" id="PF04073"/>
    </source>
</evidence>
<dbReference type="KEGG" id="dwd:DSCW_08120"/>
<evidence type="ECO:0000256" key="4">
    <source>
        <dbReference type="PIRNR" id="PIRNR006181"/>
    </source>
</evidence>
<accession>A0A5K7YYA0</accession>
<dbReference type="GO" id="GO:0006412">
    <property type="term" value="P:translation"/>
    <property type="evidence" value="ECO:0007669"/>
    <property type="project" value="UniProtKB-KW"/>
</dbReference>
<organism evidence="6 7">
    <name type="scientific">Desulfosarcina widdelii</name>
    <dbReference type="NCBI Taxonomy" id="947919"/>
    <lineage>
        <taxon>Bacteria</taxon>
        <taxon>Pseudomonadati</taxon>
        <taxon>Thermodesulfobacteriota</taxon>
        <taxon>Desulfobacteria</taxon>
        <taxon>Desulfobacterales</taxon>
        <taxon>Desulfosarcinaceae</taxon>
        <taxon>Desulfosarcina</taxon>
    </lineage>
</organism>
<dbReference type="SUPFAM" id="SSF55826">
    <property type="entry name" value="YbaK/ProRS associated domain"/>
    <property type="match status" value="1"/>
</dbReference>
<evidence type="ECO:0000256" key="2">
    <source>
        <dbReference type="ARBA" id="ARBA00022917"/>
    </source>
</evidence>
<dbReference type="OrthoDB" id="9809296at2"/>
<dbReference type="PANTHER" id="PTHR30411">
    <property type="entry name" value="CYTOPLASMIC PROTEIN"/>
    <property type="match status" value="1"/>
</dbReference>
<gene>
    <name evidence="6" type="ORF">DSCW_08120</name>
</gene>
<dbReference type="Proteomes" id="UP000427769">
    <property type="component" value="Chromosome"/>
</dbReference>
<dbReference type="InterPro" id="IPR004369">
    <property type="entry name" value="Prolyl-tRNA_editing_YbaK/EbsC"/>
</dbReference>
<comment type="similarity">
    <text evidence="1 4">Belongs to the prolyl-tRNA editing family. YbaK/EbsC subfamily.</text>
</comment>
<dbReference type="InterPro" id="IPR007214">
    <property type="entry name" value="YbaK/aa-tRNA-synth-assoc-dom"/>
</dbReference>
<keyword evidence="2 4" id="KW-0648">Protein biosynthesis</keyword>
<name>A0A5K7YYA0_9BACT</name>
<dbReference type="PIRSF" id="PIRSF006181">
    <property type="entry name" value="EbsC_YbaK"/>
    <property type="match status" value="1"/>
</dbReference>
<evidence type="ECO:0000313" key="7">
    <source>
        <dbReference type="Proteomes" id="UP000427769"/>
    </source>
</evidence>
<dbReference type="Pfam" id="PF04073">
    <property type="entry name" value="tRNA_edit"/>
    <property type="match status" value="1"/>
</dbReference>
<dbReference type="CDD" id="cd00002">
    <property type="entry name" value="YbaK_deacylase"/>
    <property type="match status" value="1"/>
</dbReference>
<dbReference type="GO" id="GO:0016829">
    <property type="term" value="F:lyase activity"/>
    <property type="evidence" value="ECO:0007669"/>
    <property type="project" value="UniProtKB-KW"/>
</dbReference>
<proteinExistence type="inferred from homology"/>
<keyword evidence="3 4" id="KW-0456">Lyase</keyword>